<proteinExistence type="predicted"/>
<sequence>MRLFSVLTSMTESSPISFTFLNLLSLRISLIK</sequence>
<dbReference type="AlphaFoldDB" id="A0A0A9CE19"/>
<accession>A0A0A9CE19</accession>
<evidence type="ECO:0000313" key="1">
    <source>
        <dbReference type="EMBL" id="JAD69762.1"/>
    </source>
</evidence>
<organism evidence="1">
    <name type="scientific">Arundo donax</name>
    <name type="common">Giant reed</name>
    <name type="synonym">Donax arundinaceus</name>
    <dbReference type="NCBI Taxonomy" id="35708"/>
    <lineage>
        <taxon>Eukaryota</taxon>
        <taxon>Viridiplantae</taxon>
        <taxon>Streptophyta</taxon>
        <taxon>Embryophyta</taxon>
        <taxon>Tracheophyta</taxon>
        <taxon>Spermatophyta</taxon>
        <taxon>Magnoliopsida</taxon>
        <taxon>Liliopsida</taxon>
        <taxon>Poales</taxon>
        <taxon>Poaceae</taxon>
        <taxon>PACMAD clade</taxon>
        <taxon>Arundinoideae</taxon>
        <taxon>Arundineae</taxon>
        <taxon>Arundo</taxon>
    </lineage>
</organism>
<reference evidence="1" key="1">
    <citation type="submission" date="2014-09" db="EMBL/GenBank/DDBJ databases">
        <authorList>
            <person name="Magalhaes I.L.F."/>
            <person name="Oliveira U."/>
            <person name="Santos F.R."/>
            <person name="Vidigal T.H.D.A."/>
            <person name="Brescovit A.D."/>
            <person name="Santos A.J."/>
        </authorList>
    </citation>
    <scope>NUCLEOTIDE SEQUENCE</scope>
    <source>
        <tissue evidence="1">Shoot tissue taken approximately 20 cm above the soil surface</tissue>
    </source>
</reference>
<dbReference type="EMBL" id="GBRH01228133">
    <property type="protein sequence ID" value="JAD69762.1"/>
    <property type="molecule type" value="Transcribed_RNA"/>
</dbReference>
<reference evidence="1" key="2">
    <citation type="journal article" date="2015" name="Data Brief">
        <title>Shoot transcriptome of the giant reed, Arundo donax.</title>
        <authorList>
            <person name="Barrero R.A."/>
            <person name="Guerrero F.D."/>
            <person name="Moolhuijzen P."/>
            <person name="Goolsby J.A."/>
            <person name="Tidwell J."/>
            <person name="Bellgard S.E."/>
            <person name="Bellgard M.I."/>
        </authorList>
    </citation>
    <scope>NUCLEOTIDE SEQUENCE</scope>
    <source>
        <tissue evidence="1">Shoot tissue taken approximately 20 cm above the soil surface</tissue>
    </source>
</reference>
<name>A0A0A9CE19_ARUDO</name>
<protein>
    <submittedName>
        <fullName evidence="1">Uncharacterized protein</fullName>
    </submittedName>
</protein>